<reference evidence="1 2" key="1">
    <citation type="submission" date="2018-03" db="EMBL/GenBank/DDBJ databases">
        <title>Genomic Encyclopedia of Archaeal and Bacterial Type Strains, Phase II (KMG-II): from individual species to whole genera.</title>
        <authorList>
            <person name="Goeker M."/>
        </authorList>
    </citation>
    <scope>NUCLEOTIDE SEQUENCE [LARGE SCALE GENOMIC DNA]</scope>
    <source>
        <strain evidence="1 2">DSM 28354</strain>
    </source>
</reference>
<evidence type="ECO:0000313" key="2">
    <source>
        <dbReference type="Proteomes" id="UP000238375"/>
    </source>
</evidence>
<name>A0A2T0REV9_9BACT</name>
<gene>
    <name evidence="1" type="ORF">CLV58_1682</name>
</gene>
<protein>
    <submittedName>
        <fullName evidence="1">Uncharacterized protein</fullName>
    </submittedName>
</protein>
<dbReference type="Proteomes" id="UP000238375">
    <property type="component" value="Unassembled WGS sequence"/>
</dbReference>
<evidence type="ECO:0000313" key="1">
    <source>
        <dbReference type="EMBL" id="PRY19703.1"/>
    </source>
</evidence>
<accession>A0A2T0REV9</accession>
<dbReference type="EMBL" id="PVTE01000068">
    <property type="protein sequence ID" value="PRY19703.1"/>
    <property type="molecule type" value="Genomic_DNA"/>
</dbReference>
<proteinExistence type="predicted"/>
<comment type="caution">
    <text evidence="1">The sequence shown here is derived from an EMBL/GenBank/DDBJ whole genome shotgun (WGS) entry which is preliminary data.</text>
</comment>
<dbReference type="AlphaFoldDB" id="A0A2T0REV9"/>
<sequence length="29" mass="3389">MYCGGGPLEEFDHLCDPTGNPYQGFHMWW</sequence>
<keyword evidence="2" id="KW-1185">Reference proteome</keyword>
<organism evidence="1 2">
    <name type="scientific">Spirosoma oryzae</name>
    <dbReference type="NCBI Taxonomy" id="1469603"/>
    <lineage>
        <taxon>Bacteria</taxon>
        <taxon>Pseudomonadati</taxon>
        <taxon>Bacteroidota</taxon>
        <taxon>Cytophagia</taxon>
        <taxon>Cytophagales</taxon>
        <taxon>Cytophagaceae</taxon>
        <taxon>Spirosoma</taxon>
    </lineage>
</organism>